<evidence type="ECO:0008006" key="5">
    <source>
        <dbReference type="Google" id="ProtNLM"/>
    </source>
</evidence>
<dbReference type="EMBL" id="NPHW01004292">
    <property type="protein sequence ID" value="OXV08157.1"/>
    <property type="molecule type" value="Genomic_DNA"/>
</dbReference>
<accession>A0A232LWH6</accession>
<name>A0A232LWH6_9EURO</name>
<reference evidence="3 4" key="1">
    <citation type="journal article" date="2015" name="Environ. Microbiol.">
        <title>Metagenome sequence of Elaphomyces granulatus from sporocarp tissue reveals Ascomycota ectomycorrhizal fingerprints of genome expansion and a Proteobacteria-rich microbiome.</title>
        <authorList>
            <person name="Quandt C.A."/>
            <person name="Kohler A."/>
            <person name="Hesse C.N."/>
            <person name="Sharpton T.J."/>
            <person name="Martin F."/>
            <person name="Spatafora J.W."/>
        </authorList>
    </citation>
    <scope>NUCLEOTIDE SEQUENCE [LARGE SCALE GENOMIC DNA]</scope>
    <source>
        <strain evidence="3 4">OSC145934</strain>
    </source>
</reference>
<feature type="region of interest" description="Disordered" evidence="1">
    <location>
        <begin position="355"/>
        <end position="376"/>
    </location>
</feature>
<evidence type="ECO:0000256" key="2">
    <source>
        <dbReference type="SAM" id="SignalP"/>
    </source>
</evidence>
<keyword evidence="2" id="KW-0732">Signal</keyword>
<proteinExistence type="predicted"/>
<evidence type="ECO:0000256" key="1">
    <source>
        <dbReference type="SAM" id="MobiDB-lite"/>
    </source>
</evidence>
<comment type="caution">
    <text evidence="3">The sequence shown here is derived from an EMBL/GenBank/DDBJ whole genome shotgun (WGS) entry which is preliminary data.</text>
</comment>
<organism evidence="3 4">
    <name type="scientific">Elaphomyces granulatus</name>
    <dbReference type="NCBI Taxonomy" id="519963"/>
    <lineage>
        <taxon>Eukaryota</taxon>
        <taxon>Fungi</taxon>
        <taxon>Dikarya</taxon>
        <taxon>Ascomycota</taxon>
        <taxon>Pezizomycotina</taxon>
        <taxon>Eurotiomycetes</taxon>
        <taxon>Eurotiomycetidae</taxon>
        <taxon>Eurotiales</taxon>
        <taxon>Elaphomycetaceae</taxon>
        <taxon>Elaphomyces</taxon>
    </lineage>
</organism>
<feature type="signal peptide" evidence="2">
    <location>
        <begin position="1"/>
        <end position="15"/>
    </location>
</feature>
<feature type="chain" id="PRO_5012082234" description="MULE transposase domain-containing protein" evidence="2">
    <location>
        <begin position="16"/>
        <end position="422"/>
    </location>
</feature>
<gene>
    <name evidence="3" type="ORF">Egran_04080</name>
</gene>
<dbReference type="AlphaFoldDB" id="A0A232LWH6"/>
<feature type="region of interest" description="Disordered" evidence="1">
    <location>
        <begin position="391"/>
        <end position="422"/>
    </location>
</feature>
<sequence>MLILITLGSFLRSQALQQFLADSGATRIGQIHPTLLNRDRLQVWIERERLLSCPLGTGFNAVLFEFLTRHKDSPGSSYIQHCSLESDGTDFLIICFTANQARQFCKVRSFQMDMTFKRVAGRVKEIAFVNMNETTGKAITLARAFVCTDTEAMYEKLFKVLFPLVGRIGMGQEITQNHGIDWYHLHHRGIEAVIVDMCAKQAKGLGMFLHSIDKSKSWSDHLQHVLIFCRVYIQRKLHQKFRDTPEYTLMDQIFTENNKSKFDIILGQLLNSSNLEVRNWAKNKNVDWRLAGMSRCYTKMPAVKFDSFEKNSNLVESTHSLLAGIKESQTIDENRINNLYESLRFGTRKSYKVTTPISRKRRGMGQPASGSAPKSARAAVLDDFDLLETIDLTEDTPSGKRRRPVESTKTLKAKEPTTPTPT</sequence>
<evidence type="ECO:0000313" key="3">
    <source>
        <dbReference type="EMBL" id="OXV08157.1"/>
    </source>
</evidence>
<keyword evidence="4" id="KW-1185">Reference proteome</keyword>
<protein>
    <recommendedName>
        <fullName evidence="5">MULE transposase domain-containing protein</fullName>
    </recommendedName>
</protein>
<dbReference type="OrthoDB" id="4774651at2759"/>
<evidence type="ECO:0000313" key="4">
    <source>
        <dbReference type="Proteomes" id="UP000243515"/>
    </source>
</evidence>
<dbReference type="Proteomes" id="UP000243515">
    <property type="component" value="Unassembled WGS sequence"/>
</dbReference>